<dbReference type="GO" id="GO:0042147">
    <property type="term" value="P:retrograde transport, endosome to Golgi"/>
    <property type="evidence" value="ECO:0007669"/>
    <property type="project" value="TreeGrafter"/>
</dbReference>
<feature type="transmembrane region" description="Helical" evidence="9">
    <location>
        <begin position="261"/>
        <end position="282"/>
    </location>
</feature>
<dbReference type="GO" id="GO:0005802">
    <property type="term" value="C:trans-Golgi network"/>
    <property type="evidence" value="ECO:0007669"/>
    <property type="project" value="TreeGrafter"/>
</dbReference>
<dbReference type="PANTHER" id="PTHR14856:SF9">
    <property type="entry name" value="PQ-LOOP REPEAT-CONTAINING PROTEIN 1"/>
    <property type="match status" value="1"/>
</dbReference>
<evidence type="ECO:0000313" key="11">
    <source>
        <dbReference type="Proteomes" id="UP000092444"/>
    </source>
</evidence>
<feature type="compositionally biased region" description="Basic residues" evidence="8">
    <location>
        <begin position="980"/>
        <end position="996"/>
    </location>
</feature>
<dbReference type="GO" id="GO:0016020">
    <property type="term" value="C:membrane"/>
    <property type="evidence" value="ECO:0007669"/>
    <property type="project" value="UniProtKB-SubCell"/>
</dbReference>
<dbReference type="STRING" id="37546.A0A1B0G9P5"/>
<feature type="region of interest" description="Disordered" evidence="8">
    <location>
        <begin position="1020"/>
        <end position="1063"/>
    </location>
</feature>
<dbReference type="SMART" id="SM00679">
    <property type="entry name" value="CTNS"/>
    <property type="match status" value="2"/>
</dbReference>
<dbReference type="Gene3D" id="1.20.1280.290">
    <property type="match status" value="2"/>
</dbReference>
<keyword evidence="4 9" id="KW-1133">Transmembrane helix</keyword>
<dbReference type="EMBL" id="CCAG010014846">
    <property type="status" value="NOT_ANNOTATED_CDS"/>
    <property type="molecule type" value="Genomic_DNA"/>
</dbReference>
<keyword evidence="5 9" id="KW-0472">Membrane</keyword>
<dbReference type="EnsemblMetazoa" id="GMOY010032-RA">
    <property type="protein sequence ID" value="GMOY010032-PA"/>
    <property type="gene ID" value="GMOY010032"/>
</dbReference>
<comment type="subcellular location">
    <subcellularLocation>
        <location evidence="1">Membrane</location>
        <topology evidence="1">Multi-pass membrane protein</topology>
    </subcellularLocation>
</comment>
<feature type="compositionally biased region" description="Low complexity" evidence="8">
    <location>
        <begin position="939"/>
        <end position="958"/>
    </location>
</feature>
<feature type="transmembrane region" description="Helical" evidence="9">
    <location>
        <begin position="82"/>
        <end position="103"/>
    </location>
</feature>
<dbReference type="VEuPathDB" id="VectorBase:GMOY010032"/>
<evidence type="ECO:0000256" key="5">
    <source>
        <dbReference type="ARBA" id="ARBA00023136"/>
    </source>
</evidence>
<keyword evidence="3" id="KW-0677">Repeat</keyword>
<evidence type="ECO:0000256" key="1">
    <source>
        <dbReference type="ARBA" id="ARBA00004141"/>
    </source>
</evidence>
<feature type="region of interest" description="Disordered" evidence="8">
    <location>
        <begin position="290"/>
        <end position="340"/>
    </location>
</feature>
<feature type="transmembrane region" description="Helical" evidence="9">
    <location>
        <begin position="205"/>
        <end position="222"/>
    </location>
</feature>
<keyword evidence="11" id="KW-1185">Reference proteome</keyword>
<feature type="compositionally biased region" description="Polar residues" evidence="8">
    <location>
        <begin position="1040"/>
        <end position="1063"/>
    </location>
</feature>
<feature type="transmembrane region" description="Helical" evidence="9">
    <location>
        <begin position="12"/>
        <end position="34"/>
    </location>
</feature>
<proteinExistence type="predicted"/>
<sequence>MDWIINDEMGLTVGHVVGWAAASAMVIGGVIPYVPQYLEIKKTQDAEGFSLHVCFALLIANSLRILFWFSKRYELPLLVQSVVMNITMFLMIHLCVKILNFLFSLNLTFTNYASWYTFLFQKGDDLRLPKATMTETDTAGSVSISTEAGAMKRVRSRHYLSDLDLKYFWNWTDFQSYLDFMLLVWAVGAAITYLMLSIDWFMETVGFVAVFTEAMLGAPQFVRNFKNKSTYGMSIHMVIMWTLGDMFKTGYFIARKAPSQFWICGTLQVSLDLAILLQVWVYRHNSKPRDFAPEEQQQQQQQQNHLNNTHSHSNNNSGSRNQSIPNTISSGSGDDHLLTANADDDHFQHLNYQAEYKNYHDNRAFQFYNNNTLSQKQKSATEASINETDSHVLDVVTVHCNSYQGKDFEGDKLSNTGQISNLRSYETRKRHNATQTPSGFDMWKHDLYCRSNHSHLSCCCHNHKRNVRGSAGDSYASHADRHSQDFCRLSPHTHSLHHHYPVLAGGTVSDCTYYNGKWSCGQCSRHKLSYSVGHHHYHQHHHHRCHHHVHKKTKPTGHLPTNIGTKSSLDFSDDSNHHRATSGGLVVSGFGDNGAAGDGDTKSIKNLQQIAVEIDAATMTEDNTTTATSNFAYRMPNDIEIGPIIRAPLHSDSYSDNAKRLRRKSSLNSSTTIETDELSNEEMGQSNGSYCCQHYNRCRCVKKSETRISVVQNERVKIKRKRFIAPTAEDYCSSCSRCSSCSCTQVRTSSCSSIDEWGRDGRRSFTSSDPRSRAFVVSADCHHCHVQYASTTSSADEVDDSVPNAAHEIQKDLQGTPLVHEATTVTDSSARSSRRSSITASFCSCNSTSCCYCSCSCGDSTPGQMCTAREITNTSFSARMYLADLEDQHSSTLTPLTNPSSLVTTPLAEDCDLTMRSVSNPLTEDTSSQSQSAEYFSLSSSTQPSQPTPTATPTRKPTISLPPTVEVTEPASMEASNITRKSHKPCKHYSKHHRHKHEDTSVAIDVNALLQQTIRQSATLHEASMESKSWKPQRKHLREQTLSPPQSLNQTRLELSHGSNDSSSATLTSIVTIAKFPSQSAVGMFPATSATGSQQFPSVQSLAVSTMCGSNGGTVITTTASAPSSSRVKRTSKFSPVAPDSFSCDPLLFAAQERRSTEIIL</sequence>
<evidence type="ECO:0000256" key="7">
    <source>
        <dbReference type="ARBA" id="ARBA00043159"/>
    </source>
</evidence>
<dbReference type="GO" id="GO:0005829">
    <property type="term" value="C:cytosol"/>
    <property type="evidence" value="ECO:0007669"/>
    <property type="project" value="GOC"/>
</dbReference>
<evidence type="ECO:0000256" key="2">
    <source>
        <dbReference type="ARBA" id="ARBA00022692"/>
    </source>
</evidence>
<dbReference type="AlphaFoldDB" id="A0A1B0G9P5"/>
<feature type="region of interest" description="Disordered" evidence="8">
    <location>
        <begin position="659"/>
        <end position="685"/>
    </location>
</feature>
<dbReference type="InterPro" id="IPR052241">
    <property type="entry name" value="SLC66/Scramblase_ANY1"/>
</dbReference>
<dbReference type="PhylomeDB" id="A0A1B0G9P5"/>
<feature type="transmembrane region" description="Helical" evidence="9">
    <location>
        <begin position="177"/>
        <end position="198"/>
    </location>
</feature>
<dbReference type="FunFam" id="1.20.1280.290:FF:000005">
    <property type="entry name" value="PQ-loop repeat-containing protein 1"/>
    <property type="match status" value="1"/>
</dbReference>
<feature type="transmembrane region" description="Helical" evidence="9">
    <location>
        <begin position="49"/>
        <end position="70"/>
    </location>
</feature>
<evidence type="ECO:0000256" key="3">
    <source>
        <dbReference type="ARBA" id="ARBA00022737"/>
    </source>
</evidence>
<evidence type="ECO:0000256" key="9">
    <source>
        <dbReference type="SAM" id="Phobius"/>
    </source>
</evidence>
<keyword evidence="2 9" id="KW-0812">Transmembrane</keyword>
<evidence type="ECO:0000256" key="4">
    <source>
        <dbReference type="ARBA" id="ARBA00022989"/>
    </source>
</evidence>
<dbReference type="FunFam" id="1.20.1280.290:FF:000008">
    <property type="entry name" value="PQ-loop repeat-containing protein 1"/>
    <property type="match status" value="1"/>
</dbReference>
<name>A0A1B0G9P5_GLOMM</name>
<organism evidence="10 11">
    <name type="scientific">Glossina morsitans morsitans</name>
    <name type="common">Savannah tsetse fly</name>
    <dbReference type="NCBI Taxonomy" id="37546"/>
    <lineage>
        <taxon>Eukaryota</taxon>
        <taxon>Metazoa</taxon>
        <taxon>Ecdysozoa</taxon>
        <taxon>Arthropoda</taxon>
        <taxon>Hexapoda</taxon>
        <taxon>Insecta</taxon>
        <taxon>Pterygota</taxon>
        <taxon>Neoptera</taxon>
        <taxon>Endopterygota</taxon>
        <taxon>Diptera</taxon>
        <taxon>Brachycera</taxon>
        <taxon>Muscomorpha</taxon>
        <taxon>Hippoboscoidea</taxon>
        <taxon>Glossinidae</taxon>
        <taxon>Glossina</taxon>
    </lineage>
</organism>
<dbReference type="Pfam" id="PF04193">
    <property type="entry name" value="PQ-loop"/>
    <property type="match status" value="2"/>
</dbReference>
<feature type="compositionally biased region" description="Polar residues" evidence="8">
    <location>
        <begin position="919"/>
        <end position="938"/>
    </location>
</feature>
<dbReference type="Proteomes" id="UP000092444">
    <property type="component" value="Unassembled WGS sequence"/>
</dbReference>
<evidence type="ECO:0000256" key="8">
    <source>
        <dbReference type="SAM" id="MobiDB-lite"/>
    </source>
</evidence>
<feature type="region of interest" description="Disordered" evidence="8">
    <location>
        <begin position="919"/>
        <end position="998"/>
    </location>
</feature>
<dbReference type="GO" id="GO:0005768">
    <property type="term" value="C:endosome"/>
    <property type="evidence" value="ECO:0007669"/>
    <property type="project" value="TreeGrafter"/>
</dbReference>
<reference evidence="10" key="1">
    <citation type="submission" date="2020-05" db="UniProtKB">
        <authorList>
            <consortium name="EnsemblMetazoa"/>
        </authorList>
    </citation>
    <scope>IDENTIFICATION</scope>
    <source>
        <strain evidence="10">Yale</strain>
    </source>
</reference>
<evidence type="ECO:0000313" key="10">
    <source>
        <dbReference type="EnsemblMetazoa" id="GMOY010032-PA"/>
    </source>
</evidence>
<evidence type="ECO:0000256" key="6">
    <source>
        <dbReference type="ARBA" id="ARBA00040648"/>
    </source>
</evidence>
<feature type="transmembrane region" description="Helical" evidence="9">
    <location>
        <begin position="234"/>
        <end position="254"/>
    </location>
</feature>
<dbReference type="GO" id="GO:0045332">
    <property type="term" value="P:phospholipid translocation"/>
    <property type="evidence" value="ECO:0007669"/>
    <property type="project" value="TreeGrafter"/>
</dbReference>
<feature type="compositionally biased region" description="Low complexity" evidence="8">
    <location>
        <begin position="296"/>
        <end position="323"/>
    </location>
</feature>
<dbReference type="PANTHER" id="PTHR14856">
    <property type="entry name" value="PQ-LOOP REPEAT-CONTAINING PROTEIN 1-LIKE PROTEIN"/>
    <property type="match status" value="1"/>
</dbReference>
<protein>
    <recommendedName>
        <fullName evidence="6">Solute carrier family 66 member 2</fullName>
    </recommendedName>
    <alternativeName>
        <fullName evidence="7">PQ-loop repeat-containing protein 1</fullName>
    </alternativeName>
</protein>
<dbReference type="InterPro" id="IPR006603">
    <property type="entry name" value="PQ-loop_rpt"/>
</dbReference>
<accession>A0A1B0G9P5</accession>